<organism evidence="1 2">
    <name type="scientific">Solanum bulbocastanum</name>
    <name type="common">Wild potato</name>
    <dbReference type="NCBI Taxonomy" id="147425"/>
    <lineage>
        <taxon>Eukaryota</taxon>
        <taxon>Viridiplantae</taxon>
        <taxon>Streptophyta</taxon>
        <taxon>Embryophyta</taxon>
        <taxon>Tracheophyta</taxon>
        <taxon>Spermatophyta</taxon>
        <taxon>Magnoliopsida</taxon>
        <taxon>eudicotyledons</taxon>
        <taxon>Gunneridae</taxon>
        <taxon>Pentapetalae</taxon>
        <taxon>asterids</taxon>
        <taxon>lamiids</taxon>
        <taxon>Solanales</taxon>
        <taxon>Solanaceae</taxon>
        <taxon>Solanoideae</taxon>
        <taxon>Solaneae</taxon>
        <taxon>Solanum</taxon>
    </lineage>
</organism>
<accession>A0AAN8YPZ8</accession>
<proteinExistence type="predicted"/>
<evidence type="ECO:0000313" key="2">
    <source>
        <dbReference type="Proteomes" id="UP001371456"/>
    </source>
</evidence>
<reference evidence="1 2" key="1">
    <citation type="submission" date="2024-02" db="EMBL/GenBank/DDBJ databases">
        <title>de novo genome assembly of Solanum bulbocastanum strain 11H21.</title>
        <authorList>
            <person name="Hosaka A.J."/>
        </authorList>
    </citation>
    <scope>NUCLEOTIDE SEQUENCE [LARGE SCALE GENOMIC DNA]</scope>
    <source>
        <tissue evidence="1">Young leaves</tissue>
    </source>
</reference>
<dbReference type="Proteomes" id="UP001371456">
    <property type="component" value="Unassembled WGS sequence"/>
</dbReference>
<protein>
    <submittedName>
        <fullName evidence="1">Uncharacterized protein</fullName>
    </submittedName>
</protein>
<sequence>MNSRQSPC</sequence>
<comment type="caution">
    <text evidence="1">The sequence shown here is derived from an EMBL/GenBank/DDBJ whole genome shotgun (WGS) entry which is preliminary data.</text>
</comment>
<gene>
    <name evidence="1" type="ORF">RDI58_001230</name>
</gene>
<keyword evidence="2" id="KW-1185">Reference proteome</keyword>
<evidence type="ECO:0000313" key="1">
    <source>
        <dbReference type="EMBL" id="KAK6803446.1"/>
    </source>
</evidence>
<name>A0AAN8YPZ8_SOLBU</name>
<dbReference type="EMBL" id="JBANQN010000001">
    <property type="protein sequence ID" value="KAK6803446.1"/>
    <property type="molecule type" value="Genomic_DNA"/>
</dbReference>